<evidence type="ECO:0000259" key="4">
    <source>
        <dbReference type="Pfam" id="PF13439"/>
    </source>
</evidence>
<dbReference type="CDD" id="cd03801">
    <property type="entry name" value="GT4_PimA-like"/>
    <property type="match status" value="1"/>
</dbReference>
<accession>A0ABV9ZLZ1</accession>
<keyword evidence="2" id="KW-0808">Transferase</keyword>
<dbReference type="InterPro" id="IPR001296">
    <property type="entry name" value="Glyco_trans_1"/>
</dbReference>
<sequence>MPSSWRRRMRIALLTYSTKPRGGVVHTLALAEAFARAGHAVTVWALARGGDTGFSRPVDPAVDVRLVAVPEIEGETVGERILRSIALLGDAFSGAFDVVHAQDCLTANAVGRARGYAGLWRTVHHLDRFTTPELAACHERALVEPAALVCVSEAVASEVRAGWGREPAVIANGVEAARFAAAADAGAGAAWRARYGRHVLAVGGIEPRKGTLDLVSAMARLPGVPLVIAGGDTLFDYRPYRDEVFARAAELGVEPVVLGPVAHDELPGLVAGAAVFAFPSTQEGFGLAAMEALAAGVPLVTRDLPVLREVFAGAARFADGPPGFAREIGEVLAGSDVDPAHATVGRALAAAHTWEAAAAAHLNLYRRRVTG</sequence>
<dbReference type="Gene3D" id="3.40.50.2000">
    <property type="entry name" value="Glycogen Phosphorylase B"/>
    <property type="match status" value="2"/>
</dbReference>
<gene>
    <name evidence="5" type="ORF">ACFPK1_28870</name>
</gene>
<evidence type="ECO:0000259" key="3">
    <source>
        <dbReference type="Pfam" id="PF00534"/>
    </source>
</evidence>
<dbReference type="PANTHER" id="PTHR12526">
    <property type="entry name" value="GLYCOSYLTRANSFERASE"/>
    <property type="match status" value="1"/>
</dbReference>
<dbReference type="EMBL" id="JBHSKG010000022">
    <property type="protein sequence ID" value="MFC5142270.1"/>
    <property type="molecule type" value="Genomic_DNA"/>
</dbReference>
<organism evidence="5 6">
    <name type="scientific">Actinomycetospora rhizophila</name>
    <dbReference type="NCBI Taxonomy" id="1416876"/>
    <lineage>
        <taxon>Bacteria</taxon>
        <taxon>Bacillati</taxon>
        <taxon>Actinomycetota</taxon>
        <taxon>Actinomycetes</taxon>
        <taxon>Pseudonocardiales</taxon>
        <taxon>Pseudonocardiaceae</taxon>
        <taxon>Actinomycetospora</taxon>
    </lineage>
</organism>
<dbReference type="PANTHER" id="PTHR12526:SF635">
    <property type="entry name" value="GLYCOSYL TRANSFERASE GROUP 1"/>
    <property type="match status" value="1"/>
</dbReference>
<evidence type="ECO:0000313" key="6">
    <source>
        <dbReference type="Proteomes" id="UP001596175"/>
    </source>
</evidence>
<dbReference type="Proteomes" id="UP001596175">
    <property type="component" value="Unassembled WGS sequence"/>
</dbReference>
<feature type="domain" description="Glycosyltransferase subfamily 4-like N-terminal" evidence="4">
    <location>
        <begin position="21"/>
        <end position="178"/>
    </location>
</feature>
<reference evidence="6" key="1">
    <citation type="journal article" date="2019" name="Int. J. Syst. Evol. Microbiol.">
        <title>The Global Catalogue of Microorganisms (GCM) 10K type strain sequencing project: providing services to taxonomists for standard genome sequencing and annotation.</title>
        <authorList>
            <consortium name="The Broad Institute Genomics Platform"/>
            <consortium name="The Broad Institute Genome Sequencing Center for Infectious Disease"/>
            <person name="Wu L."/>
            <person name="Ma J."/>
        </authorList>
    </citation>
    <scope>NUCLEOTIDE SEQUENCE [LARGE SCALE GENOMIC DNA]</scope>
    <source>
        <strain evidence="6">XZYJ18</strain>
    </source>
</reference>
<evidence type="ECO:0000256" key="2">
    <source>
        <dbReference type="ARBA" id="ARBA00022679"/>
    </source>
</evidence>
<feature type="domain" description="Glycosyl transferase family 1" evidence="3">
    <location>
        <begin position="199"/>
        <end position="312"/>
    </location>
</feature>
<keyword evidence="1" id="KW-0328">Glycosyltransferase</keyword>
<protein>
    <submittedName>
        <fullName evidence="5">MSMEG_0565 family glycosyltransferase</fullName>
    </submittedName>
</protein>
<dbReference type="RefSeq" id="WP_378024395.1">
    <property type="nucleotide sequence ID" value="NZ_JBHSKG010000022.1"/>
</dbReference>
<evidence type="ECO:0000256" key="1">
    <source>
        <dbReference type="ARBA" id="ARBA00022676"/>
    </source>
</evidence>
<dbReference type="Pfam" id="PF00534">
    <property type="entry name" value="Glycos_transf_1"/>
    <property type="match status" value="1"/>
</dbReference>
<dbReference type="SUPFAM" id="SSF53756">
    <property type="entry name" value="UDP-Glycosyltransferase/glycogen phosphorylase"/>
    <property type="match status" value="1"/>
</dbReference>
<dbReference type="InterPro" id="IPR023986">
    <property type="entry name" value="GlycosylTfrase_MSMEG0565"/>
</dbReference>
<comment type="caution">
    <text evidence="5">The sequence shown here is derived from an EMBL/GenBank/DDBJ whole genome shotgun (WGS) entry which is preliminary data.</text>
</comment>
<dbReference type="NCBIfam" id="TIGR04047">
    <property type="entry name" value="MSMEG_0565_glyc"/>
    <property type="match status" value="1"/>
</dbReference>
<evidence type="ECO:0000313" key="5">
    <source>
        <dbReference type="EMBL" id="MFC5142270.1"/>
    </source>
</evidence>
<keyword evidence="6" id="KW-1185">Reference proteome</keyword>
<name>A0ABV9ZLZ1_9PSEU</name>
<dbReference type="Pfam" id="PF13439">
    <property type="entry name" value="Glyco_transf_4"/>
    <property type="match status" value="1"/>
</dbReference>
<proteinExistence type="predicted"/>
<dbReference type="InterPro" id="IPR028098">
    <property type="entry name" value="Glyco_trans_4-like_N"/>
</dbReference>